<comment type="cofactor">
    <cofactor evidence="1 25">
        <name>FMN</name>
        <dbReference type="ChEBI" id="CHEBI:58210"/>
    </cofactor>
</comment>
<dbReference type="STRING" id="1071378.G0WH49"/>
<organism evidence="28 29">
    <name type="scientific">Naumovozyma dairenensis (strain ATCC 10597 / BCRC 20456 / CBS 421 / NBRC 0211 / NRRL Y-12639)</name>
    <name type="common">Saccharomyces dairenensis</name>
    <dbReference type="NCBI Taxonomy" id="1071378"/>
    <lineage>
        <taxon>Eukaryota</taxon>
        <taxon>Fungi</taxon>
        <taxon>Dikarya</taxon>
        <taxon>Ascomycota</taxon>
        <taxon>Saccharomycotina</taxon>
        <taxon>Saccharomycetes</taxon>
        <taxon>Saccharomycetales</taxon>
        <taxon>Saccharomycetaceae</taxon>
        <taxon>Naumovozyma</taxon>
    </lineage>
</organism>
<dbReference type="HOGENOM" id="CLU_013299_7_0_1"/>
<evidence type="ECO:0000256" key="20">
    <source>
        <dbReference type="ARBA" id="ARBA00048266"/>
    </source>
</evidence>
<dbReference type="InterPro" id="IPR013785">
    <property type="entry name" value="Aldolase_TIM"/>
</dbReference>
<dbReference type="FunFam" id="3.20.20.70:FF:000145">
    <property type="entry name" value="tRNA-dihydrouridine(47) synthase [NAD(P)(+)]"/>
    <property type="match status" value="1"/>
</dbReference>
<evidence type="ECO:0000256" key="10">
    <source>
        <dbReference type="ARBA" id="ARBA00022694"/>
    </source>
</evidence>
<keyword evidence="17 25" id="KW-0520">NAD</keyword>
<dbReference type="GO" id="GO:0008270">
    <property type="term" value="F:zinc ion binding"/>
    <property type="evidence" value="ECO:0007669"/>
    <property type="project" value="UniProtKB-KW"/>
</dbReference>
<dbReference type="EC" id="1.3.1.89" evidence="4 25"/>
<evidence type="ECO:0000256" key="16">
    <source>
        <dbReference type="ARBA" id="ARBA00023002"/>
    </source>
</evidence>
<comment type="subcellular location">
    <subcellularLocation>
        <location evidence="3">Cytoplasm</location>
    </subcellularLocation>
    <subcellularLocation>
        <location evidence="2">Nucleus</location>
    </subcellularLocation>
</comment>
<keyword evidence="13 24" id="KW-0863">Zinc-finger</keyword>
<dbReference type="PANTHER" id="PTHR45846">
    <property type="entry name" value="TRNA-DIHYDROURIDINE(47) SYNTHASE [NAD(P)(+)]-LIKE"/>
    <property type="match status" value="1"/>
</dbReference>
<evidence type="ECO:0000259" key="27">
    <source>
        <dbReference type="PROSITE" id="PS50103"/>
    </source>
</evidence>
<dbReference type="Pfam" id="PF01207">
    <property type="entry name" value="Dus"/>
    <property type="match status" value="2"/>
</dbReference>
<evidence type="ECO:0000256" key="26">
    <source>
        <dbReference type="SAM" id="MobiDB-lite"/>
    </source>
</evidence>
<evidence type="ECO:0000256" key="12">
    <source>
        <dbReference type="ARBA" id="ARBA00022737"/>
    </source>
</evidence>
<evidence type="ECO:0000256" key="14">
    <source>
        <dbReference type="ARBA" id="ARBA00022833"/>
    </source>
</evidence>
<keyword evidence="18" id="KW-0539">Nucleus</keyword>
<dbReference type="EMBL" id="HE580276">
    <property type="protein sequence ID" value="CCD27127.1"/>
    <property type="molecule type" value="Genomic_DNA"/>
</dbReference>
<dbReference type="KEGG" id="ndi:NDAI_0J02350"/>
<comment type="catalytic activity">
    <reaction evidence="22">
        <text>a 5,6-dihydrouridine in mRNA + NADP(+) = a uridine in mRNA + NADPH + H(+)</text>
        <dbReference type="Rhea" id="RHEA:69855"/>
        <dbReference type="Rhea" id="RHEA-COMP:14658"/>
        <dbReference type="Rhea" id="RHEA-COMP:17789"/>
        <dbReference type="ChEBI" id="CHEBI:15378"/>
        <dbReference type="ChEBI" id="CHEBI:57783"/>
        <dbReference type="ChEBI" id="CHEBI:58349"/>
        <dbReference type="ChEBI" id="CHEBI:65315"/>
        <dbReference type="ChEBI" id="CHEBI:74443"/>
    </reaction>
    <physiologicalReaction direction="right-to-left" evidence="22">
        <dbReference type="Rhea" id="RHEA:69857"/>
    </physiologicalReaction>
</comment>
<feature type="compositionally biased region" description="Basic residues" evidence="26">
    <location>
        <begin position="66"/>
        <end position="76"/>
    </location>
</feature>
<dbReference type="GO" id="GO:0102265">
    <property type="term" value="F:tRNA-dihydrouridine47 synthase activity"/>
    <property type="evidence" value="ECO:0007669"/>
    <property type="project" value="UniProtKB-EC"/>
</dbReference>
<keyword evidence="8 25" id="KW-0288">FMN</keyword>
<keyword evidence="29" id="KW-1185">Reference proteome</keyword>
<comment type="similarity">
    <text evidence="25">Belongs to the dus family. Dus3 subfamily.</text>
</comment>
<feature type="zinc finger region" description="C3H1-type" evidence="24">
    <location>
        <begin position="129"/>
        <end position="159"/>
    </location>
</feature>
<evidence type="ECO:0000256" key="19">
    <source>
        <dbReference type="ARBA" id="ARBA00045934"/>
    </source>
</evidence>
<evidence type="ECO:0000256" key="1">
    <source>
        <dbReference type="ARBA" id="ARBA00001917"/>
    </source>
</evidence>
<evidence type="ECO:0000256" key="9">
    <source>
        <dbReference type="ARBA" id="ARBA00022664"/>
    </source>
</evidence>
<evidence type="ECO:0000313" key="29">
    <source>
        <dbReference type="Proteomes" id="UP000000689"/>
    </source>
</evidence>
<sequence>MTITTKRPIENEDSSSVTKQNNAPSTDGIAHLKPEFIIHTSSTTTSTTPANHDDDEAEPSTERLPTSKKNKKRGQNKNRDNRQTKEVNALCSKIIQGQDPNVACTFGDKCRFVHDVDLYLTTKKPEIESDYFKVCPVWDALGYCPMGFKCRFLSSHYDKVNKKLLSVPPPSKEEGNNGKQEVNVISYDAKFDLIKRRFKFEKSDHVLNIIDAIQQENRDVMKPEKTQPIHDDKDEQEEETNGEKNERVAPQVLQREKELEEHRNKQKELYLKYKDTRYFAQEKKPLDLHRKKIVSPLTTVGNLPYRRLMRKLGADVTYSEMALSVPLIQGTNSEWALPKAHVSEVPGYGIQIACSKAWQAAKATEALASNLDHSGISEINLNSGCPIDLLYRQGSGSALLDNPARMIRCLNAMNYVSGDIPISVKIRTGTKEGHPIAEGLMKRLVYETDVAAVTLHGRSRQQRYTKLANWDYISNVADSLRASEFEFENSTEYKERRESKLRVQFVGNGDVNNFEDWYRYLDNNKNIDSIMVARGCLIKPWIFEEVDAEQYIDKSSTERLDILRDYAQFAMEHWGTDEYGVSQSRRYFCEFMSFFHRYVPMGICERYPVYLNERPPHWIGRDDMETLMGSTDSNDWIKLSELFFGKVEDNFVFTPKHKSNSYSK</sequence>
<dbReference type="eggNOG" id="KOG2333">
    <property type="taxonomic scope" value="Eukaryota"/>
</dbReference>
<dbReference type="Gene3D" id="4.10.1000.10">
    <property type="entry name" value="Zinc finger, CCCH-type"/>
    <property type="match status" value="1"/>
</dbReference>
<reference evidence="28 29" key="1">
    <citation type="journal article" date="2011" name="Proc. Natl. Acad. Sci. U.S.A.">
        <title>Evolutionary erosion of yeast sex chromosomes by mating-type switching accidents.</title>
        <authorList>
            <person name="Gordon J.L."/>
            <person name="Armisen D."/>
            <person name="Proux-Wera E."/>
            <person name="Oheigeartaigh S.S."/>
            <person name="Byrne K.P."/>
            <person name="Wolfe K.H."/>
        </authorList>
    </citation>
    <scope>NUCLEOTIDE SEQUENCE [LARGE SCALE GENOMIC DNA]</scope>
    <source>
        <strain evidence="29">ATCC 10597 / BCRC 20456 / CBS 421 / NBRC 0211 / NRRL Y-12639</strain>
    </source>
</reference>
<comment type="catalytic activity">
    <reaction evidence="21">
        <text>a 5,6-dihydrouridine in mRNA + NAD(+) = a uridine in mRNA + NADH + H(+)</text>
        <dbReference type="Rhea" id="RHEA:69851"/>
        <dbReference type="Rhea" id="RHEA-COMP:14658"/>
        <dbReference type="Rhea" id="RHEA-COMP:17789"/>
        <dbReference type="ChEBI" id="CHEBI:15378"/>
        <dbReference type="ChEBI" id="CHEBI:57540"/>
        <dbReference type="ChEBI" id="CHEBI:57945"/>
        <dbReference type="ChEBI" id="CHEBI:65315"/>
        <dbReference type="ChEBI" id="CHEBI:74443"/>
    </reaction>
    <physiologicalReaction direction="right-to-left" evidence="21">
        <dbReference type="Rhea" id="RHEA:69853"/>
    </physiologicalReaction>
</comment>
<dbReference type="PROSITE" id="PS50103">
    <property type="entry name" value="ZF_C3H1"/>
    <property type="match status" value="2"/>
</dbReference>
<evidence type="ECO:0000256" key="8">
    <source>
        <dbReference type="ARBA" id="ARBA00022643"/>
    </source>
</evidence>
<feature type="domain" description="C3H1-type" evidence="27">
    <location>
        <begin position="85"/>
        <end position="117"/>
    </location>
</feature>
<evidence type="ECO:0000256" key="7">
    <source>
        <dbReference type="ARBA" id="ARBA00022630"/>
    </source>
</evidence>
<dbReference type="OMA" id="WSYIAEC"/>
<keyword evidence="14 24" id="KW-0862">Zinc</keyword>
<feature type="region of interest" description="Disordered" evidence="26">
    <location>
        <begin position="1"/>
        <end position="84"/>
    </location>
</feature>
<dbReference type="GO" id="GO:0034399">
    <property type="term" value="C:nuclear periphery"/>
    <property type="evidence" value="ECO:0007669"/>
    <property type="project" value="EnsemblFungi"/>
</dbReference>
<dbReference type="GO" id="GO:0003723">
    <property type="term" value="F:RNA binding"/>
    <property type="evidence" value="ECO:0007669"/>
    <property type="project" value="TreeGrafter"/>
</dbReference>
<evidence type="ECO:0000256" key="4">
    <source>
        <dbReference type="ARBA" id="ARBA00012376"/>
    </source>
</evidence>
<dbReference type="Proteomes" id="UP000000689">
    <property type="component" value="Chromosome 10"/>
</dbReference>
<evidence type="ECO:0000256" key="23">
    <source>
        <dbReference type="ARBA" id="ARBA00049513"/>
    </source>
</evidence>
<dbReference type="SUPFAM" id="SSF51395">
    <property type="entry name" value="FMN-linked oxidoreductases"/>
    <property type="match status" value="1"/>
</dbReference>
<dbReference type="PROSITE" id="PS01136">
    <property type="entry name" value="UPF0034"/>
    <property type="match status" value="1"/>
</dbReference>
<dbReference type="RefSeq" id="XP_003672370.1">
    <property type="nucleotide sequence ID" value="XM_003672322.1"/>
</dbReference>
<accession>G0WH49</accession>
<evidence type="ECO:0000256" key="22">
    <source>
        <dbReference type="ARBA" id="ARBA00049447"/>
    </source>
</evidence>
<dbReference type="PANTHER" id="PTHR45846:SF1">
    <property type="entry name" value="TRNA-DIHYDROURIDINE(47) SYNTHASE [NAD(P)(+)]-LIKE"/>
    <property type="match status" value="1"/>
</dbReference>
<gene>
    <name evidence="28" type="primary">NDAI0J02350</name>
    <name evidence="28" type="ordered locus">NDAI_0J02350</name>
</gene>
<feature type="region of interest" description="Disordered" evidence="26">
    <location>
        <begin position="218"/>
        <end position="261"/>
    </location>
</feature>
<dbReference type="GO" id="GO:0050660">
    <property type="term" value="F:flavin adenine dinucleotide binding"/>
    <property type="evidence" value="ECO:0007669"/>
    <property type="project" value="UniProtKB-UniRule"/>
</dbReference>
<evidence type="ECO:0000256" key="2">
    <source>
        <dbReference type="ARBA" id="ARBA00004123"/>
    </source>
</evidence>
<keyword evidence="9" id="KW-0507">mRNA processing</keyword>
<dbReference type="FunFam" id="4.10.1000.10:FF:000029">
    <property type="entry name" value="tRNA-dihydrouridine(47) synthase [NAD(P)(+)]"/>
    <property type="match status" value="1"/>
</dbReference>
<evidence type="ECO:0000256" key="18">
    <source>
        <dbReference type="ARBA" id="ARBA00023242"/>
    </source>
</evidence>
<keyword evidence="11 24" id="KW-0479">Metal-binding</keyword>
<evidence type="ECO:0000256" key="3">
    <source>
        <dbReference type="ARBA" id="ARBA00004496"/>
    </source>
</evidence>
<comment type="function">
    <text evidence="19">Catalyzes the synthesis of dihydrouridine, a modified base found in the D-loop of most tRNAs. Specifically modifies U47 in cytoplasmic tRNAs. Catalyzes the synthesis of dihydrouridine in some mRNAs, thereby affecting their translation.</text>
</comment>
<dbReference type="AlphaFoldDB" id="G0WH49"/>
<keyword evidence="7 25" id="KW-0285">Flavoprotein</keyword>
<dbReference type="GO" id="GO:0005737">
    <property type="term" value="C:cytoplasm"/>
    <property type="evidence" value="ECO:0007669"/>
    <property type="project" value="UniProtKB-SubCell"/>
</dbReference>
<keyword evidence="10 25" id="KW-0819">tRNA processing</keyword>
<dbReference type="Gene3D" id="3.20.20.70">
    <property type="entry name" value="Aldolase class I"/>
    <property type="match status" value="1"/>
</dbReference>
<evidence type="ECO:0000256" key="21">
    <source>
        <dbReference type="ARBA" id="ARBA00048342"/>
    </source>
</evidence>
<keyword evidence="6" id="KW-0963">Cytoplasm</keyword>
<comment type="catalytic activity">
    <reaction evidence="20">
        <text>5,6-dihydrouridine(47) in tRNA + NAD(+) = uridine(47) in tRNA + NADH + H(+)</text>
        <dbReference type="Rhea" id="RHEA:53364"/>
        <dbReference type="Rhea" id="RHEA-COMP:13539"/>
        <dbReference type="Rhea" id="RHEA-COMP:13540"/>
        <dbReference type="ChEBI" id="CHEBI:15378"/>
        <dbReference type="ChEBI" id="CHEBI:57540"/>
        <dbReference type="ChEBI" id="CHEBI:57945"/>
        <dbReference type="ChEBI" id="CHEBI:65315"/>
        <dbReference type="ChEBI" id="CHEBI:74443"/>
        <dbReference type="EC" id="1.3.1.89"/>
    </reaction>
    <physiologicalReaction direction="right-to-left" evidence="20">
        <dbReference type="Rhea" id="RHEA:53366"/>
    </physiologicalReaction>
</comment>
<keyword evidence="15 25" id="KW-0521">NADP</keyword>
<dbReference type="GO" id="GO:0006397">
    <property type="term" value="P:mRNA processing"/>
    <property type="evidence" value="ECO:0007669"/>
    <property type="project" value="UniProtKB-KW"/>
</dbReference>
<evidence type="ECO:0000256" key="13">
    <source>
        <dbReference type="ARBA" id="ARBA00022771"/>
    </source>
</evidence>
<dbReference type="InterPro" id="IPR035587">
    <property type="entry name" value="DUS-like_FMN-bd"/>
</dbReference>
<feature type="compositionally biased region" description="Polar residues" evidence="26">
    <location>
        <begin position="14"/>
        <end position="25"/>
    </location>
</feature>
<feature type="domain" description="C3H1-type" evidence="27">
    <location>
        <begin position="129"/>
        <end position="159"/>
    </location>
</feature>
<proteinExistence type="inferred from homology"/>
<evidence type="ECO:0000256" key="11">
    <source>
        <dbReference type="ARBA" id="ARBA00022723"/>
    </source>
</evidence>
<keyword evidence="16 25" id="KW-0560">Oxidoreductase</keyword>
<dbReference type="GeneID" id="11494464"/>
<dbReference type="InterPro" id="IPR000571">
    <property type="entry name" value="Znf_CCCH"/>
</dbReference>
<comment type="catalytic activity">
    <reaction evidence="23">
        <text>5,6-dihydrouridine(47) in tRNA + NADP(+) = uridine(47) in tRNA + NADPH + H(+)</text>
        <dbReference type="Rhea" id="RHEA:53360"/>
        <dbReference type="Rhea" id="RHEA-COMP:13539"/>
        <dbReference type="Rhea" id="RHEA-COMP:13540"/>
        <dbReference type="ChEBI" id="CHEBI:15378"/>
        <dbReference type="ChEBI" id="CHEBI:57783"/>
        <dbReference type="ChEBI" id="CHEBI:58349"/>
        <dbReference type="ChEBI" id="CHEBI:65315"/>
        <dbReference type="ChEBI" id="CHEBI:74443"/>
        <dbReference type="EC" id="1.3.1.89"/>
    </reaction>
    <physiologicalReaction direction="right-to-left" evidence="23">
        <dbReference type="Rhea" id="RHEA:53362"/>
    </physiologicalReaction>
</comment>
<evidence type="ECO:0000256" key="25">
    <source>
        <dbReference type="RuleBase" id="RU291113"/>
    </source>
</evidence>
<name>G0WH49_NAUDC</name>
<protein>
    <recommendedName>
        <fullName evidence="5 25">tRNA-dihydrouridine(47) synthase [NAD(P)(+)]</fullName>
        <ecNumber evidence="4 25">1.3.1.89</ecNumber>
    </recommendedName>
    <alternativeName>
        <fullName evidence="25">tRNA-dihydrouridine synthase 3</fullName>
    </alternativeName>
</protein>
<evidence type="ECO:0000256" key="5">
    <source>
        <dbReference type="ARBA" id="ARBA00022143"/>
    </source>
</evidence>
<dbReference type="OrthoDB" id="259935at2759"/>
<feature type="compositionally biased region" description="Basic and acidic residues" evidence="26">
    <location>
        <begin position="218"/>
        <end position="233"/>
    </location>
</feature>
<evidence type="ECO:0000256" key="24">
    <source>
        <dbReference type="PROSITE-ProRule" id="PRU00723"/>
    </source>
</evidence>
<feature type="zinc finger region" description="C3H1-type" evidence="24">
    <location>
        <begin position="85"/>
        <end position="117"/>
    </location>
</feature>
<evidence type="ECO:0000256" key="6">
    <source>
        <dbReference type="ARBA" id="ARBA00022490"/>
    </source>
</evidence>
<dbReference type="CDD" id="cd02801">
    <property type="entry name" value="DUS_like_FMN"/>
    <property type="match status" value="1"/>
</dbReference>
<keyword evidence="12" id="KW-0677">Repeat</keyword>
<dbReference type="Pfam" id="PF25585">
    <property type="entry name" value="zf-CCCH_DUS3L"/>
    <property type="match status" value="2"/>
</dbReference>
<evidence type="ECO:0000313" key="28">
    <source>
        <dbReference type="EMBL" id="CCD27127.1"/>
    </source>
</evidence>
<evidence type="ECO:0000256" key="17">
    <source>
        <dbReference type="ARBA" id="ARBA00023027"/>
    </source>
</evidence>
<dbReference type="InterPro" id="IPR018517">
    <property type="entry name" value="tRNA_hU_synthase_CS"/>
</dbReference>
<evidence type="ECO:0000256" key="15">
    <source>
        <dbReference type="ARBA" id="ARBA00022857"/>
    </source>
</evidence>
<dbReference type="GO" id="GO:0106414">
    <property type="term" value="F:mRNA dihydrouridine synthase activity"/>
    <property type="evidence" value="ECO:0007669"/>
    <property type="project" value="RHEA"/>
</dbReference>